<evidence type="ECO:0000313" key="2">
    <source>
        <dbReference type="Proteomes" id="UP000070700"/>
    </source>
</evidence>
<keyword evidence="2" id="KW-1185">Reference proteome</keyword>
<protein>
    <submittedName>
        <fullName evidence="1">Uncharacterized protein</fullName>
    </submittedName>
</protein>
<accession>A0A194XFX2</accession>
<reference evidence="1 2" key="1">
    <citation type="submission" date="2015-10" db="EMBL/GenBank/DDBJ databases">
        <title>Full genome of DAOMC 229536 Phialocephala scopiformis, a fungal endophyte of spruce producing the potent anti-insectan compound rugulosin.</title>
        <authorList>
            <consortium name="DOE Joint Genome Institute"/>
            <person name="Walker A.K."/>
            <person name="Frasz S.L."/>
            <person name="Seifert K.A."/>
            <person name="Miller J.D."/>
            <person name="Mondo S.J."/>
            <person name="Labutti K."/>
            <person name="Lipzen A."/>
            <person name="Dockter R."/>
            <person name="Kennedy M."/>
            <person name="Grigoriev I.V."/>
            <person name="Spatafora J.W."/>
        </authorList>
    </citation>
    <scope>NUCLEOTIDE SEQUENCE [LARGE SCALE GENOMIC DNA]</scope>
    <source>
        <strain evidence="1 2">CBS 120377</strain>
    </source>
</reference>
<dbReference type="EMBL" id="KQ947412">
    <property type="protein sequence ID" value="KUJ18672.1"/>
    <property type="molecule type" value="Genomic_DNA"/>
</dbReference>
<proteinExistence type="predicted"/>
<organism evidence="1 2">
    <name type="scientific">Mollisia scopiformis</name>
    <name type="common">Conifer needle endophyte fungus</name>
    <name type="synonym">Phialocephala scopiformis</name>
    <dbReference type="NCBI Taxonomy" id="149040"/>
    <lineage>
        <taxon>Eukaryota</taxon>
        <taxon>Fungi</taxon>
        <taxon>Dikarya</taxon>
        <taxon>Ascomycota</taxon>
        <taxon>Pezizomycotina</taxon>
        <taxon>Leotiomycetes</taxon>
        <taxon>Helotiales</taxon>
        <taxon>Mollisiaceae</taxon>
        <taxon>Mollisia</taxon>
    </lineage>
</organism>
<dbReference type="KEGG" id="psco:LY89DRAFT_667746"/>
<dbReference type="RefSeq" id="XP_018073027.1">
    <property type="nucleotide sequence ID" value="XM_018212998.1"/>
</dbReference>
<evidence type="ECO:0000313" key="1">
    <source>
        <dbReference type="EMBL" id="KUJ18672.1"/>
    </source>
</evidence>
<sequence>MSKLPTHLKMLRRPRSPREAYEMWRKEGGGYQIGVRLNDASSKIITEFRLGISKAAGCPPVKVAQQNVVFLFAEVPASGLEFYEDTLATVAKHRSPFRVIFEDPFVSGQDKESPSVLALEIVGLEIHSVYDELWEHLGAVPRMRAQKSGKRRLKMNILSSAPSEKVKSGLLLAGAELRKANLSATAIGLCLRFVPVYAPRERFYRANTVLPDWQVIPFQGSKRISALEDGDQPDSSS</sequence>
<dbReference type="InParanoid" id="A0A194XFX2"/>
<dbReference type="GeneID" id="28822724"/>
<gene>
    <name evidence="1" type="ORF">LY89DRAFT_667746</name>
</gene>
<dbReference type="AlphaFoldDB" id="A0A194XFX2"/>
<dbReference type="Proteomes" id="UP000070700">
    <property type="component" value="Unassembled WGS sequence"/>
</dbReference>
<name>A0A194XFX2_MOLSC</name>